<sequence length="80" mass="9011">GNWSQGRLSPRVDASCEMIYGQDYTKTSSPTARAESLRILFHIAAALDYELTQIDVKTAYLYGNIDETVWMEQPPGLAER</sequence>
<dbReference type="AlphaFoldDB" id="A0AAD2GXW2"/>
<reference evidence="2" key="1">
    <citation type="submission" date="2023-11" db="EMBL/GenBank/DDBJ databases">
        <authorList>
            <person name="De Vega J J."/>
            <person name="De Vega J J."/>
        </authorList>
    </citation>
    <scope>NUCLEOTIDE SEQUENCE</scope>
</reference>
<organism evidence="2 3">
    <name type="scientific">Mycena citricolor</name>
    <dbReference type="NCBI Taxonomy" id="2018698"/>
    <lineage>
        <taxon>Eukaryota</taxon>
        <taxon>Fungi</taxon>
        <taxon>Dikarya</taxon>
        <taxon>Basidiomycota</taxon>
        <taxon>Agaricomycotina</taxon>
        <taxon>Agaricomycetes</taxon>
        <taxon>Agaricomycetidae</taxon>
        <taxon>Agaricales</taxon>
        <taxon>Marasmiineae</taxon>
        <taxon>Mycenaceae</taxon>
        <taxon>Mycena</taxon>
    </lineage>
</organism>
<dbReference type="Proteomes" id="UP001295794">
    <property type="component" value="Unassembled WGS sequence"/>
</dbReference>
<proteinExistence type="predicted"/>
<dbReference type="InterPro" id="IPR013103">
    <property type="entry name" value="RVT_2"/>
</dbReference>
<name>A0AAD2GXW2_9AGAR</name>
<keyword evidence="3" id="KW-1185">Reference proteome</keyword>
<evidence type="ECO:0000313" key="3">
    <source>
        <dbReference type="Proteomes" id="UP001295794"/>
    </source>
</evidence>
<feature type="non-terminal residue" evidence="2">
    <location>
        <position position="80"/>
    </location>
</feature>
<gene>
    <name evidence="2" type="ORF">MYCIT1_LOCUS5824</name>
</gene>
<evidence type="ECO:0000259" key="1">
    <source>
        <dbReference type="Pfam" id="PF07727"/>
    </source>
</evidence>
<dbReference type="EMBL" id="CAVNYO010000081">
    <property type="protein sequence ID" value="CAK5265095.1"/>
    <property type="molecule type" value="Genomic_DNA"/>
</dbReference>
<feature type="non-terminal residue" evidence="2">
    <location>
        <position position="1"/>
    </location>
</feature>
<evidence type="ECO:0000313" key="2">
    <source>
        <dbReference type="EMBL" id="CAK5265095.1"/>
    </source>
</evidence>
<dbReference type="Pfam" id="PF07727">
    <property type="entry name" value="RVT_2"/>
    <property type="match status" value="1"/>
</dbReference>
<comment type="caution">
    <text evidence="2">The sequence shown here is derived from an EMBL/GenBank/DDBJ whole genome shotgun (WGS) entry which is preliminary data.</text>
</comment>
<protein>
    <recommendedName>
        <fullName evidence="1">Reverse transcriptase Ty1/copia-type domain-containing protein</fullName>
    </recommendedName>
</protein>
<feature type="domain" description="Reverse transcriptase Ty1/copia-type" evidence="1">
    <location>
        <begin position="19"/>
        <end position="77"/>
    </location>
</feature>
<accession>A0AAD2GXW2</accession>